<sequence length="194" mass="20135">MDQGDDSGGKAGLRTRVRERRAQRTPAERAAAAPALAGALLPRLGAARVVAAYVPFPEEPGYGSIPAVFTRLDARVLLPVTPAQGRELAWAVGDGRLAPGRFGVLEPMGPRLPASAVGSADVVVVPALSVALDGTRLGRGGGYYDRALLHARADAVLVALVFDGELVPSLPAEPHDRPVDVVVTPSGGWQDLRG</sequence>
<dbReference type="GO" id="GO:0046872">
    <property type="term" value="F:metal ion binding"/>
    <property type="evidence" value="ECO:0007669"/>
    <property type="project" value="UniProtKB-KW"/>
</dbReference>
<feature type="binding site" evidence="4">
    <location>
        <begin position="136"/>
        <end position="144"/>
    </location>
    <ligand>
        <name>ATP</name>
        <dbReference type="ChEBI" id="CHEBI:30616"/>
    </ligand>
</feature>
<dbReference type="RefSeq" id="WP_162393043.1">
    <property type="nucleotide sequence ID" value="NZ_JAABOZ010000004.1"/>
</dbReference>
<dbReference type="PANTHER" id="PTHR23407">
    <property type="entry name" value="ATPASE INHIBITOR/5-FORMYLTETRAHYDROFOLATE CYCLO-LIGASE"/>
    <property type="match status" value="1"/>
</dbReference>
<keyword evidence="5" id="KW-0479">Metal-binding</keyword>
<organism evidence="7 8">
    <name type="scientific">Goekera deserti</name>
    <dbReference type="NCBI Taxonomy" id="2497753"/>
    <lineage>
        <taxon>Bacteria</taxon>
        <taxon>Bacillati</taxon>
        <taxon>Actinomycetota</taxon>
        <taxon>Actinomycetes</taxon>
        <taxon>Geodermatophilales</taxon>
        <taxon>Geodermatophilaceae</taxon>
        <taxon>Goekera</taxon>
    </lineage>
</organism>
<dbReference type="InterPro" id="IPR024185">
    <property type="entry name" value="FTHF_cligase-like_sf"/>
</dbReference>
<dbReference type="Gene3D" id="3.40.50.10420">
    <property type="entry name" value="NagB/RpiA/CoA transferase-like"/>
    <property type="match status" value="1"/>
</dbReference>
<keyword evidence="5" id="KW-0460">Magnesium</keyword>
<accession>A0A7K3WGW2</accession>
<dbReference type="InterPro" id="IPR037171">
    <property type="entry name" value="NagB/RpiA_transferase-like"/>
</dbReference>
<keyword evidence="8" id="KW-1185">Reference proteome</keyword>
<keyword evidence="3 4" id="KW-0067">ATP-binding</keyword>
<comment type="catalytic activity">
    <reaction evidence="5">
        <text>(6S)-5-formyl-5,6,7,8-tetrahydrofolate + ATP = (6R)-5,10-methenyltetrahydrofolate + ADP + phosphate</text>
        <dbReference type="Rhea" id="RHEA:10488"/>
        <dbReference type="ChEBI" id="CHEBI:30616"/>
        <dbReference type="ChEBI" id="CHEBI:43474"/>
        <dbReference type="ChEBI" id="CHEBI:57455"/>
        <dbReference type="ChEBI" id="CHEBI:57457"/>
        <dbReference type="ChEBI" id="CHEBI:456216"/>
        <dbReference type="EC" id="6.3.3.2"/>
    </reaction>
</comment>
<evidence type="ECO:0000256" key="3">
    <source>
        <dbReference type="ARBA" id="ARBA00022840"/>
    </source>
</evidence>
<dbReference type="PANTHER" id="PTHR23407:SF1">
    <property type="entry name" value="5-FORMYLTETRAHYDROFOLATE CYCLO-LIGASE"/>
    <property type="match status" value="1"/>
</dbReference>
<evidence type="ECO:0000256" key="2">
    <source>
        <dbReference type="ARBA" id="ARBA00022741"/>
    </source>
</evidence>
<evidence type="ECO:0000256" key="6">
    <source>
        <dbReference type="SAM" id="MobiDB-lite"/>
    </source>
</evidence>
<dbReference type="InterPro" id="IPR002698">
    <property type="entry name" value="FTHF_cligase"/>
</dbReference>
<dbReference type="PIRSF" id="PIRSF006806">
    <property type="entry name" value="FTHF_cligase"/>
    <property type="match status" value="1"/>
</dbReference>
<protein>
    <recommendedName>
        <fullName evidence="5">5-formyltetrahydrofolate cyclo-ligase</fullName>
        <ecNumber evidence="5">6.3.3.2</ecNumber>
    </recommendedName>
</protein>
<evidence type="ECO:0000313" key="7">
    <source>
        <dbReference type="EMBL" id="NEL55647.1"/>
    </source>
</evidence>
<dbReference type="SUPFAM" id="SSF100950">
    <property type="entry name" value="NagB/RpiA/CoA transferase-like"/>
    <property type="match status" value="1"/>
</dbReference>
<dbReference type="NCBIfam" id="TIGR02727">
    <property type="entry name" value="MTHFS_bact"/>
    <property type="match status" value="1"/>
</dbReference>
<comment type="similarity">
    <text evidence="1 5">Belongs to the 5-formyltetrahydrofolate cyclo-ligase family.</text>
</comment>
<feature type="region of interest" description="Disordered" evidence="6">
    <location>
        <begin position="1"/>
        <end position="29"/>
    </location>
</feature>
<evidence type="ECO:0000313" key="8">
    <source>
        <dbReference type="Proteomes" id="UP000470470"/>
    </source>
</evidence>
<feature type="compositionally biased region" description="Basic residues" evidence="6">
    <location>
        <begin position="13"/>
        <end position="23"/>
    </location>
</feature>
<name>A0A7K3WGW2_9ACTN</name>
<feature type="binding site" evidence="4">
    <location>
        <begin position="10"/>
        <end position="14"/>
    </location>
    <ligand>
        <name>ATP</name>
        <dbReference type="ChEBI" id="CHEBI:30616"/>
    </ligand>
</feature>
<dbReference type="AlphaFoldDB" id="A0A7K3WGW2"/>
<dbReference type="GO" id="GO:0035999">
    <property type="term" value="P:tetrahydrofolate interconversion"/>
    <property type="evidence" value="ECO:0007669"/>
    <property type="project" value="TreeGrafter"/>
</dbReference>
<evidence type="ECO:0000256" key="4">
    <source>
        <dbReference type="PIRSR" id="PIRSR006806-1"/>
    </source>
</evidence>
<dbReference type="Proteomes" id="UP000470470">
    <property type="component" value="Unassembled WGS sequence"/>
</dbReference>
<evidence type="ECO:0000256" key="1">
    <source>
        <dbReference type="ARBA" id="ARBA00010638"/>
    </source>
</evidence>
<dbReference type="GO" id="GO:0030272">
    <property type="term" value="F:5-formyltetrahydrofolate cyclo-ligase activity"/>
    <property type="evidence" value="ECO:0007669"/>
    <property type="project" value="UniProtKB-EC"/>
</dbReference>
<feature type="binding site" evidence="4">
    <location>
        <position position="59"/>
    </location>
    <ligand>
        <name>substrate</name>
    </ligand>
</feature>
<comment type="cofactor">
    <cofactor evidence="5">
        <name>Mg(2+)</name>
        <dbReference type="ChEBI" id="CHEBI:18420"/>
    </cofactor>
</comment>
<evidence type="ECO:0000256" key="5">
    <source>
        <dbReference type="RuleBase" id="RU361279"/>
    </source>
</evidence>
<feature type="binding site" evidence="4">
    <location>
        <position position="54"/>
    </location>
    <ligand>
        <name>substrate</name>
    </ligand>
</feature>
<dbReference type="GO" id="GO:0009396">
    <property type="term" value="P:folic acid-containing compound biosynthetic process"/>
    <property type="evidence" value="ECO:0007669"/>
    <property type="project" value="TreeGrafter"/>
</dbReference>
<dbReference type="GO" id="GO:0005524">
    <property type="term" value="F:ATP binding"/>
    <property type="evidence" value="ECO:0007669"/>
    <property type="project" value="UniProtKB-KW"/>
</dbReference>
<keyword evidence="2 4" id="KW-0547">Nucleotide-binding</keyword>
<dbReference type="EMBL" id="JAAGWK010000024">
    <property type="protein sequence ID" value="NEL55647.1"/>
    <property type="molecule type" value="Genomic_DNA"/>
</dbReference>
<proteinExistence type="inferred from homology"/>
<reference evidence="7 8" key="1">
    <citation type="submission" date="2020-02" db="EMBL/GenBank/DDBJ databases">
        <title>The whole genome sequence of CPCC 205119.</title>
        <authorList>
            <person name="Jiang Z."/>
        </authorList>
    </citation>
    <scope>NUCLEOTIDE SEQUENCE [LARGE SCALE GENOMIC DNA]</scope>
    <source>
        <strain evidence="7 8">CPCC 205119</strain>
    </source>
</reference>
<gene>
    <name evidence="7" type="ORF">G1H19_16830</name>
</gene>
<keyword evidence="7" id="KW-0436">Ligase</keyword>
<comment type="caution">
    <text evidence="7">The sequence shown here is derived from an EMBL/GenBank/DDBJ whole genome shotgun (WGS) entry which is preliminary data.</text>
</comment>
<dbReference type="EC" id="6.3.3.2" evidence="5"/>
<dbReference type="Pfam" id="PF01812">
    <property type="entry name" value="5-FTHF_cyc-lig"/>
    <property type="match status" value="1"/>
</dbReference>